<evidence type="ECO:0000313" key="1">
    <source>
        <dbReference type="EMBL" id="KAK9045098.1"/>
    </source>
</evidence>
<accession>A0ABR2U6I5</accession>
<dbReference type="Proteomes" id="UP001396334">
    <property type="component" value="Unassembled WGS sequence"/>
</dbReference>
<name>A0ABR2U6I5_9ROSI</name>
<comment type="caution">
    <text evidence="1">The sequence shown here is derived from an EMBL/GenBank/DDBJ whole genome shotgun (WGS) entry which is preliminary data.</text>
</comment>
<protein>
    <submittedName>
        <fullName evidence="1">Uncharacterized protein</fullName>
    </submittedName>
</protein>
<keyword evidence="2" id="KW-1185">Reference proteome</keyword>
<evidence type="ECO:0000313" key="2">
    <source>
        <dbReference type="Proteomes" id="UP001396334"/>
    </source>
</evidence>
<organism evidence="1 2">
    <name type="scientific">Hibiscus sabdariffa</name>
    <name type="common">roselle</name>
    <dbReference type="NCBI Taxonomy" id="183260"/>
    <lineage>
        <taxon>Eukaryota</taxon>
        <taxon>Viridiplantae</taxon>
        <taxon>Streptophyta</taxon>
        <taxon>Embryophyta</taxon>
        <taxon>Tracheophyta</taxon>
        <taxon>Spermatophyta</taxon>
        <taxon>Magnoliopsida</taxon>
        <taxon>eudicotyledons</taxon>
        <taxon>Gunneridae</taxon>
        <taxon>Pentapetalae</taxon>
        <taxon>rosids</taxon>
        <taxon>malvids</taxon>
        <taxon>Malvales</taxon>
        <taxon>Malvaceae</taxon>
        <taxon>Malvoideae</taxon>
        <taxon>Hibiscus</taxon>
    </lineage>
</organism>
<reference evidence="1 2" key="1">
    <citation type="journal article" date="2024" name="G3 (Bethesda)">
        <title>Genome assembly of Hibiscus sabdariffa L. provides insights into metabolisms of medicinal natural products.</title>
        <authorList>
            <person name="Kim T."/>
        </authorList>
    </citation>
    <scope>NUCLEOTIDE SEQUENCE [LARGE SCALE GENOMIC DNA]</scope>
    <source>
        <strain evidence="1">TK-2024</strain>
        <tissue evidence="1">Old leaves</tissue>
    </source>
</reference>
<gene>
    <name evidence="1" type="ORF">V6N11_058987</name>
</gene>
<dbReference type="EMBL" id="JBBPBN010000002">
    <property type="protein sequence ID" value="KAK9045098.1"/>
    <property type="molecule type" value="Genomic_DNA"/>
</dbReference>
<sequence length="101" mass="11004">MEISSLARSAPRQVLLPAPKAKNPPALSLGSWIQKEIKSISRHRNQAIGNQALETRASSYPTPTSILEVLTQNKDEPVGGLVGYWKTLLLTGIRSLVEASR</sequence>
<proteinExistence type="predicted"/>